<sequence>MPPIPSQTAWTPDVIVTVVYKVVMVFVSLIYLEKIPTTAQNKRPHVPPTLSSSTSLITFYIVHQLAELLAVRTSISQGDSEETRKPMPNKAVDLNDITQFMQALGTVISTTLSMDGDSTSISPSINFDLQQGQT</sequence>
<evidence type="ECO:0000313" key="3">
    <source>
        <dbReference type="Proteomes" id="UP000326757"/>
    </source>
</evidence>
<dbReference type="OrthoDB" id="3539207at2759"/>
<dbReference type="Proteomes" id="UP000326757">
    <property type="component" value="Unassembled WGS sequence"/>
</dbReference>
<name>A0A5N6JQM7_MONLA</name>
<feature type="transmembrane region" description="Helical" evidence="1">
    <location>
        <begin position="14"/>
        <end position="32"/>
    </location>
</feature>
<proteinExistence type="predicted"/>
<keyword evidence="1" id="KW-1133">Transmembrane helix</keyword>
<reference evidence="2 3" key="1">
    <citation type="submission" date="2019-06" db="EMBL/GenBank/DDBJ databases">
        <title>Genome Sequence of the Brown Rot Fungal Pathogen Monilinia laxa.</title>
        <authorList>
            <person name="De Miccolis Angelini R.M."/>
            <person name="Landi L."/>
            <person name="Abate D."/>
            <person name="Pollastro S."/>
            <person name="Romanazzi G."/>
            <person name="Faretra F."/>
        </authorList>
    </citation>
    <scope>NUCLEOTIDE SEQUENCE [LARGE SCALE GENOMIC DNA]</scope>
    <source>
        <strain evidence="2 3">Mlax316</strain>
    </source>
</reference>
<keyword evidence="1" id="KW-0472">Membrane</keyword>
<evidence type="ECO:0000256" key="1">
    <source>
        <dbReference type="SAM" id="Phobius"/>
    </source>
</evidence>
<dbReference type="AlphaFoldDB" id="A0A5N6JQM7"/>
<comment type="caution">
    <text evidence="2">The sequence shown here is derived from an EMBL/GenBank/DDBJ whole genome shotgun (WGS) entry which is preliminary data.</text>
</comment>
<organism evidence="2 3">
    <name type="scientific">Monilinia laxa</name>
    <name type="common">Brown rot fungus</name>
    <name type="synonym">Sclerotinia laxa</name>
    <dbReference type="NCBI Taxonomy" id="61186"/>
    <lineage>
        <taxon>Eukaryota</taxon>
        <taxon>Fungi</taxon>
        <taxon>Dikarya</taxon>
        <taxon>Ascomycota</taxon>
        <taxon>Pezizomycotina</taxon>
        <taxon>Leotiomycetes</taxon>
        <taxon>Helotiales</taxon>
        <taxon>Sclerotiniaceae</taxon>
        <taxon>Monilinia</taxon>
    </lineage>
</organism>
<keyword evidence="1" id="KW-0812">Transmembrane</keyword>
<gene>
    <name evidence="2" type="ORF">EYC80_009774</name>
</gene>
<accession>A0A5N6JQM7</accession>
<keyword evidence="3" id="KW-1185">Reference proteome</keyword>
<protein>
    <submittedName>
        <fullName evidence="2">Uncharacterized protein</fullName>
    </submittedName>
</protein>
<dbReference type="EMBL" id="VIGI01000015">
    <property type="protein sequence ID" value="KAB8291086.1"/>
    <property type="molecule type" value="Genomic_DNA"/>
</dbReference>
<evidence type="ECO:0000313" key="2">
    <source>
        <dbReference type="EMBL" id="KAB8291086.1"/>
    </source>
</evidence>